<comment type="caution">
    <text evidence="2">The sequence shown here is derived from an EMBL/GenBank/DDBJ whole genome shotgun (WGS) entry which is preliminary data.</text>
</comment>
<name>A0ABD0KUE6_9CAEN</name>
<dbReference type="Proteomes" id="UP001519460">
    <property type="component" value="Unassembled WGS sequence"/>
</dbReference>
<evidence type="ECO:0000256" key="1">
    <source>
        <dbReference type="SAM" id="MobiDB-lite"/>
    </source>
</evidence>
<evidence type="ECO:0000313" key="3">
    <source>
        <dbReference type="Proteomes" id="UP001519460"/>
    </source>
</evidence>
<protein>
    <submittedName>
        <fullName evidence="2">Uncharacterized protein</fullName>
    </submittedName>
</protein>
<sequence length="190" mass="20486">MSKRGLLMLSNVHPYPFHKLLGTCRLLLGHQPLLALAVRPVDKLIPAPSSCQYQPKGCQEPLTVSNLPEKAVSNAAPDWRRKGAAGPLLGSAAKGLICTGGMDVLETNGSSAEGRVEQGSRRMGGGSSRFAHQVSDSNRLPMPSFRHWGNVGPTPGQCQPDRRGAGWSPPEKPAYLRKIAVRTRWTSCRA</sequence>
<gene>
    <name evidence="2" type="ORF">BaRGS_00018014</name>
</gene>
<reference evidence="2 3" key="1">
    <citation type="journal article" date="2023" name="Sci. Data">
        <title>Genome assembly of the Korean intertidal mud-creeper Batillaria attramentaria.</title>
        <authorList>
            <person name="Patra A.K."/>
            <person name="Ho P.T."/>
            <person name="Jun S."/>
            <person name="Lee S.J."/>
            <person name="Kim Y."/>
            <person name="Won Y.J."/>
        </authorList>
    </citation>
    <scope>NUCLEOTIDE SEQUENCE [LARGE SCALE GENOMIC DNA]</scope>
    <source>
        <strain evidence="2">Wonlab-2016</strain>
    </source>
</reference>
<organism evidence="2 3">
    <name type="scientific">Batillaria attramentaria</name>
    <dbReference type="NCBI Taxonomy" id="370345"/>
    <lineage>
        <taxon>Eukaryota</taxon>
        <taxon>Metazoa</taxon>
        <taxon>Spiralia</taxon>
        <taxon>Lophotrochozoa</taxon>
        <taxon>Mollusca</taxon>
        <taxon>Gastropoda</taxon>
        <taxon>Caenogastropoda</taxon>
        <taxon>Sorbeoconcha</taxon>
        <taxon>Cerithioidea</taxon>
        <taxon>Batillariidae</taxon>
        <taxon>Batillaria</taxon>
    </lineage>
</organism>
<keyword evidence="3" id="KW-1185">Reference proteome</keyword>
<proteinExistence type="predicted"/>
<dbReference type="AlphaFoldDB" id="A0ABD0KUE6"/>
<evidence type="ECO:0000313" key="2">
    <source>
        <dbReference type="EMBL" id="KAK7490785.1"/>
    </source>
</evidence>
<accession>A0ABD0KUE6</accession>
<feature type="region of interest" description="Disordered" evidence="1">
    <location>
        <begin position="111"/>
        <end position="131"/>
    </location>
</feature>
<dbReference type="EMBL" id="JACVVK020000123">
    <property type="protein sequence ID" value="KAK7490785.1"/>
    <property type="molecule type" value="Genomic_DNA"/>
</dbReference>